<dbReference type="Pfam" id="PF00126">
    <property type="entry name" value="HTH_1"/>
    <property type="match status" value="1"/>
</dbReference>
<reference evidence="6 7" key="1">
    <citation type="submission" date="2017-03" db="EMBL/GenBank/DDBJ databases">
        <authorList>
            <person name="Afonso C.L."/>
            <person name="Miller P.J."/>
            <person name="Scott M.A."/>
            <person name="Spackman E."/>
            <person name="Goraichik I."/>
            <person name="Dimitrov K.M."/>
            <person name="Suarez D.L."/>
            <person name="Swayne D.E."/>
        </authorList>
    </citation>
    <scope>NUCLEOTIDE SEQUENCE [LARGE SCALE GENOMIC DNA]</scope>
    <source>
        <strain evidence="6 7">CECT 8620</strain>
    </source>
</reference>
<dbReference type="InterPro" id="IPR036390">
    <property type="entry name" value="WH_DNA-bd_sf"/>
</dbReference>
<organism evidence="6 7">
    <name type="scientific">Aquimixticola soesokkakensis</name>
    <dbReference type="NCBI Taxonomy" id="1519096"/>
    <lineage>
        <taxon>Bacteria</taxon>
        <taxon>Pseudomonadati</taxon>
        <taxon>Pseudomonadota</taxon>
        <taxon>Alphaproteobacteria</taxon>
        <taxon>Rhodobacterales</taxon>
        <taxon>Paracoccaceae</taxon>
        <taxon>Aquimixticola</taxon>
    </lineage>
</organism>
<dbReference type="InterPro" id="IPR036388">
    <property type="entry name" value="WH-like_DNA-bd_sf"/>
</dbReference>
<evidence type="ECO:0000256" key="2">
    <source>
        <dbReference type="ARBA" id="ARBA00023015"/>
    </source>
</evidence>
<dbReference type="FunFam" id="1.10.10.10:FF:000001">
    <property type="entry name" value="LysR family transcriptional regulator"/>
    <property type="match status" value="1"/>
</dbReference>
<proteinExistence type="inferred from homology"/>
<dbReference type="SUPFAM" id="SSF46785">
    <property type="entry name" value="Winged helix' DNA-binding domain"/>
    <property type="match status" value="1"/>
</dbReference>
<evidence type="ECO:0000313" key="7">
    <source>
        <dbReference type="Proteomes" id="UP000193862"/>
    </source>
</evidence>
<dbReference type="PANTHER" id="PTHR30537">
    <property type="entry name" value="HTH-TYPE TRANSCRIPTIONAL REGULATOR"/>
    <property type="match status" value="1"/>
</dbReference>
<dbReference type="InterPro" id="IPR000847">
    <property type="entry name" value="LysR_HTH_N"/>
</dbReference>
<dbReference type="EMBL" id="FWFS01000008">
    <property type="protein sequence ID" value="SLN54266.1"/>
    <property type="molecule type" value="Genomic_DNA"/>
</dbReference>
<gene>
    <name evidence="6" type="primary">dmlR_3</name>
    <name evidence="6" type="ORF">AQS8620_02397</name>
</gene>
<dbReference type="Gene3D" id="3.40.190.290">
    <property type="match status" value="1"/>
</dbReference>
<dbReference type="AlphaFoldDB" id="A0A1Y5T7I3"/>
<dbReference type="Gene3D" id="1.10.10.10">
    <property type="entry name" value="Winged helix-like DNA-binding domain superfamily/Winged helix DNA-binding domain"/>
    <property type="match status" value="1"/>
</dbReference>
<dbReference type="RefSeq" id="WP_085837101.1">
    <property type="nucleotide sequence ID" value="NZ_FWFS01000008.1"/>
</dbReference>
<keyword evidence="2" id="KW-0805">Transcription regulation</keyword>
<dbReference type="CDD" id="cd08475">
    <property type="entry name" value="PBP2_CrgA_like_6"/>
    <property type="match status" value="1"/>
</dbReference>
<sequence>MRDADDPFAGVREFVEVVRSGSFTAAGLVLGLTGSAVGKSVSRLEARLGTQLLHRTTRRLSLTTEGQRYFDGWETILSDVEGLEHSVTEGSGRISGRLNIHLPAAFGRRHVMPVLMQLAQAHPALDLAVSFTERRINLIDAGVDLVVRIGALSDDADLVARRLGRQRLVICASPAYLARHGAPQTAAELTERDCIIGTRRKAVPASWLLRQPDGTLTAQLIRARHEFSDGDAMLEATLAGAGLSQLPTWLVSSALSTGALVPVLETFSGAEMPIHVVWPGSRYLKPAQRALIDALVADAARTDAGYWL</sequence>
<dbReference type="PROSITE" id="PS50931">
    <property type="entry name" value="HTH_LYSR"/>
    <property type="match status" value="1"/>
</dbReference>
<evidence type="ECO:0000256" key="1">
    <source>
        <dbReference type="ARBA" id="ARBA00009437"/>
    </source>
</evidence>
<dbReference type="InterPro" id="IPR058163">
    <property type="entry name" value="LysR-type_TF_proteobact-type"/>
</dbReference>
<name>A0A1Y5T7I3_9RHOB</name>
<dbReference type="InterPro" id="IPR005119">
    <property type="entry name" value="LysR_subst-bd"/>
</dbReference>
<evidence type="ECO:0000256" key="3">
    <source>
        <dbReference type="ARBA" id="ARBA00023125"/>
    </source>
</evidence>
<feature type="domain" description="HTH lysR-type" evidence="5">
    <location>
        <begin position="14"/>
        <end position="63"/>
    </location>
</feature>
<keyword evidence="7" id="KW-1185">Reference proteome</keyword>
<accession>A0A1Y5T7I3</accession>
<keyword evidence="3" id="KW-0238">DNA-binding</keyword>
<dbReference type="Proteomes" id="UP000193862">
    <property type="component" value="Unassembled WGS sequence"/>
</dbReference>
<protein>
    <submittedName>
        <fullName evidence="6">HTH-type transcriptional regulator DmlR</fullName>
    </submittedName>
</protein>
<dbReference type="PANTHER" id="PTHR30537:SF5">
    <property type="entry name" value="HTH-TYPE TRANSCRIPTIONAL ACTIVATOR TTDR-RELATED"/>
    <property type="match status" value="1"/>
</dbReference>
<comment type="similarity">
    <text evidence="1">Belongs to the LysR transcriptional regulatory family.</text>
</comment>
<keyword evidence="4" id="KW-0804">Transcription</keyword>
<evidence type="ECO:0000259" key="5">
    <source>
        <dbReference type="PROSITE" id="PS50931"/>
    </source>
</evidence>
<dbReference type="GO" id="GO:0003677">
    <property type="term" value="F:DNA binding"/>
    <property type="evidence" value="ECO:0007669"/>
    <property type="project" value="UniProtKB-KW"/>
</dbReference>
<dbReference type="SUPFAM" id="SSF53850">
    <property type="entry name" value="Periplasmic binding protein-like II"/>
    <property type="match status" value="1"/>
</dbReference>
<dbReference type="OrthoDB" id="9813056at2"/>
<evidence type="ECO:0000256" key="4">
    <source>
        <dbReference type="ARBA" id="ARBA00023163"/>
    </source>
</evidence>
<dbReference type="GO" id="GO:0003700">
    <property type="term" value="F:DNA-binding transcription factor activity"/>
    <property type="evidence" value="ECO:0007669"/>
    <property type="project" value="InterPro"/>
</dbReference>
<evidence type="ECO:0000313" key="6">
    <source>
        <dbReference type="EMBL" id="SLN54266.1"/>
    </source>
</evidence>
<dbReference type="Pfam" id="PF03466">
    <property type="entry name" value="LysR_substrate"/>
    <property type="match status" value="1"/>
</dbReference>